<evidence type="ECO:0000256" key="4">
    <source>
        <dbReference type="ARBA" id="ARBA00022475"/>
    </source>
</evidence>
<dbReference type="GO" id="GO:0015031">
    <property type="term" value="P:protein transport"/>
    <property type="evidence" value="ECO:0007669"/>
    <property type="project" value="UniProtKB-KW"/>
</dbReference>
<keyword evidence="6" id="KW-0812">Transmembrane</keyword>
<reference evidence="11 14" key="1">
    <citation type="submission" date="2016-10" db="EMBL/GenBank/DDBJ databases">
        <authorList>
            <person name="de Groot N.N."/>
        </authorList>
    </citation>
    <scope>NUCLEOTIDE SEQUENCE [LARGE SCALE GENOMIC DNA]</scope>
    <source>
        <strain evidence="14">BP1-145</strain>
        <strain evidence="11">BP1-148</strain>
    </source>
</reference>
<evidence type="ECO:0000259" key="10">
    <source>
        <dbReference type="PROSITE" id="PS52015"/>
    </source>
</evidence>
<dbReference type="FunFam" id="3.30.1150.10:FF:000002">
    <property type="entry name" value="Energy transducer TonB"/>
    <property type="match status" value="1"/>
</dbReference>
<evidence type="ECO:0000256" key="9">
    <source>
        <dbReference type="ARBA" id="ARBA00023136"/>
    </source>
</evidence>
<keyword evidence="13" id="KW-1185">Reference proteome</keyword>
<evidence type="ECO:0000256" key="7">
    <source>
        <dbReference type="ARBA" id="ARBA00022927"/>
    </source>
</evidence>
<dbReference type="GO" id="GO:0055085">
    <property type="term" value="P:transmembrane transport"/>
    <property type="evidence" value="ECO:0007669"/>
    <property type="project" value="InterPro"/>
</dbReference>
<accession>A0A1G7WI34</accession>
<proteinExistence type="inferred from homology"/>
<dbReference type="STRING" id="645274.SAMN04487901_10835"/>
<accession>A0A1H0HLZ7</accession>
<dbReference type="OrthoDB" id="1096764at2"/>
<evidence type="ECO:0000256" key="1">
    <source>
        <dbReference type="ARBA" id="ARBA00004383"/>
    </source>
</evidence>
<dbReference type="PROSITE" id="PS52015">
    <property type="entry name" value="TONB_CTD"/>
    <property type="match status" value="1"/>
</dbReference>
<gene>
    <name evidence="12" type="ORF">SAMN04487900_11194</name>
    <name evidence="11" type="ORF">SAMN04487901_10835</name>
</gene>
<dbReference type="EMBL" id="FNCQ01000008">
    <property type="protein sequence ID" value="SDG71606.1"/>
    <property type="molecule type" value="Genomic_DNA"/>
</dbReference>
<dbReference type="Gene3D" id="3.30.1150.10">
    <property type="match status" value="1"/>
</dbReference>
<keyword evidence="4" id="KW-1003">Cell membrane</keyword>
<keyword evidence="5" id="KW-0997">Cell inner membrane</keyword>
<dbReference type="GO" id="GO:0098797">
    <property type="term" value="C:plasma membrane protein complex"/>
    <property type="evidence" value="ECO:0007669"/>
    <property type="project" value="TreeGrafter"/>
</dbReference>
<protein>
    <submittedName>
        <fullName evidence="12">TonB family C-terminal domain-containing protein</fullName>
    </submittedName>
</protein>
<dbReference type="NCBIfam" id="TIGR01352">
    <property type="entry name" value="tonB_Cterm"/>
    <property type="match status" value="1"/>
</dbReference>
<keyword evidence="9" id="KW-0472">Membrane</keyword>
<dbReference type="PANTHER" id="PTHR33446:SF2">
    <property type="entry name" value="PROTEIN TONB"/>
    <property type="match status" value="1"/>
</dbReference>
<evidence type="ECO:0000313" key="12">
    <source>
        <dbReference type="EMBL" id="SDO19841.1"/>
    </source>
</evidence>
<dbReference type="InterPro" id="IPR051045">
    <property type="entry name" value="TonB-dependent_transducer"/>
</dbReference>
<evidence type="ECO:0000313" key="14">
    <source>
        <dbReference type="Proteomes" id="UP000199134"/>
    </source>
</evidence>
<reference evidence="12 13" key="2">
    <citation type="submission" date="2016-10" db="EMBL/GenBank/DDBJ databases">
        <authorList>
            <person name="Varghese N."/>
            <person name="Submissions S."/>
        </authorList>
    </citation>
    <scope>NUCLEOTIDE SEQUENCE</scope>
    <source>
        <strain evidence="12">BP1-145</strain>
        <strain evidence="13">BP1-148</strain>
    </source>
</reference>
<dbReference type="Pfam" id="PF03544">
    <property type="entry name" value="TonB_C"/>
    <property type="match status" value="1"/>
</dbReference>
<evidence type="ECO:0000256" key="3">
    <source>
        <dbReference type="ARBA" id="ARBA00022448"/>
    </source>
</evidence>
<dbReference type="SUPFAM" id="SSF74653">
    <property type="entry name" value="TolA/TonB C-terminal domain"/>
    <property type="match status" value="1"/>
</dbReference>
<dbReference type="InterPro" id="IPR006260">
    <property type="entry name" value="TonB/TolA_C"/>
</dbReference>
<sequence length="223" mass="24241">MSKGKSICSVLKTIRKQVADANGIKYEPRVCHYQGECLGTCPACEAEVRYLEQQLDIRRQLGKAVAIVGISAGLTALTACGSASKVVKENDAANDNTEHVLKVGKVDTEIKAPTTSTANDVFGIVEQMPMFRGGDRGLKAFLAENIRYPSECVLKGIEGRVILNMIIEKDGSVSHIEVKKGVHPLLDEEAVRVVSLMPKWLPGKQMGTAVRVKYTLPVTFSLK</sequence>
<keyword evidence="8" id="KW-1133">Transmembrane helix</keyword>
<dbReference type="EMBL" id="FNIW01000011">
    <property type="protein sequence ID" value="SDO19841.1"/>
    <property type="molecule type" value="Genomic_DNA"/>
</dbReference>
<keyword evidence="7" id="KW-0653">Protein transport</keyword>
<dbReference type="RefSeq" id="WP_091817279.1">
    <property type="nucleotide sequence ID" value="NZ_FNCQ01000008.1"/>
</dbReference>
<dbReference type="PANTHER" id="PTHR33446">
    <property type="entry name" value="PROTEIN TONB-RELATED"/>
    <property type="match status" value="1"/>
</dbReference>
<evidence type="ECO:0000256" key="8">
    <source>
        <dbReference type="ARBA" id="ARBA00022989"/>
    </source>
</evidence>
<name>A0A1H0HLZ7_9BACT</name>
<evidence type="ECO:0000313" key="13">
    <source>
        <dbReference type="Proteomes" id="UP000198779"/>
    </source>
</evidence>
<organism evidence="12 14">
    <name type="scientific">Prevotella communis</name>
    <dbReference type="NCBI Taxonomy" id="2913614"/>
    <lineage>
        <taxon>Bacteria</taxon>
        <taxon>Pseudomonadati</taxon>
        <taxon>Bacteroidota</taxon>
        <taxon>Bacteroidia</taxon>
        <taxon>Bacteroidales</taxon>
        <taxon>Prevotellaceae</taxon>
        <taxon>Prevotella</taxon>
    </lineage>
</organism>
<evidence type="ECO:0000256" key="2">
    <source>
        <dbReference type="ARBA" id="ARBA00006555"/>
    </source>
</evidence>
<dbReference type="InterPro" id="IPR037682">
    <property type="entry name" value="TonB_C"/>
</dbReference>
<comment type="similarity">
    <text evidence="2">Belongs to the TonB family.</text>
</comment>
<dbReference type="Proteomes" id="UP000198779">
    <property type="component" value="Unassembled WGS sequence"/>
</dbReference>
<comment type="subcellular location">
    <subcellularLocation>
        <location evidence="1">Cell inner membrane</location>
        <topology evidence="1">Single-pass membrane protein</topology>
        <orientation evidence="1">Periplasmic side</orientation>
    </subcellularLocation>
</comment>
<evidence type="ECO:0000313" key="11">
    <source>
        <dbReference type="EMBL" id="SDG71606.1"/>
    </source>
</evidence>
<feature type="domain" description="TonB C-terminal" evidence="10">
    <location>
        <begin position="133"/>
        <end position="223"/>
    </location>
</feature>
<dbReference type="AlphaFoldDB" id="A0A1H0HLZ7"/>
<dbReference type="Proteomes" id="UP000199134">
    <property type="component" value="Unassembled WGS sequence"/>
</dbReference>
<evidence type="ECO:0000256" key="5">
    <source>
        <dbReference type="ARBA" id="ARBA00022519"/>
    </source>
</evidence>
<keyword evidence="3" id="KW-0813">Transport</keyword>
<evidence type="ECO:0000256" key="6">
    <source>
        <dbReference type="ARBA" id="ARBA00022692"/>
    </source>
</evidence>
<dbReference type="GO" id="GO:0031992">
    <property type="term" value="F:energy transducer activity"/>
    <property type="evidence" value="ECO:0007669"/>
    <property type="project" value="TreeGrafter"/>
</dbReference>